<dbReference type="Gene3D" id="1.10.510.10">
    <property type="entry name" value="Transferase(Phosphotransferase) domain 1"/>
    <property type="match status" value="1"/>
</dbReference>
<dbReference type="PROSITE" id="PS50011">
    <property type="entry name" value="PROTEIN_KINASE_DOM"/>
    <property type="match status" value="1"/>
</dbReference>
<protein>
    <submittedName>
        <fullName evidence="8">Kinase-like domain-containing protein</fullName>
    </submittedName>
</protein>
<dbReference type="PANTHER" id="PTHR45646:SF11">
    <property type="entry name" value="SERINE_THREONINE-PROTEIN KINASE DOA"/>
    <property type="match status" value="1"/>
</dbReference>
<dbReference type="GO" id="GO:0043484">
    <property type="term" value="P:regulation of RNA splicing"/>
    <property type="evidence" value="ECO:0007669"/>
    <property type="project" value="TreeGrafter"/>
</dbReference>
<evidence type="ECO:0000256" key="1">
    <source>
        <dbReference type="ARBA" id="ARBA00022527"/>
    </source>
</evidence>
<keyword evidence="4 8" id="KW-0418">Kinase</keyword>
<keyword evidence="5 6" id="KW-0067">ATP-binding</keyword>
<dbReference type="GO" id="GO:0005524">
    <property type="term" value="F:ATP binding"/>
    <property type="evidence" value="ECO:0007669"/>
    <property type="project" value="UniProtKB-UniRule"/>
</dbReference>
<feature type="binding site" evidence="6">
    <location>
        <position position="61"/>
    </location>
    <ligand>
        <name>ATP</name>
        <dbReference type="ChEBI" id="CHEBI:30616"/>
    </ligand>
</feature>
<dbReference type="InterPro" id="IPR000719">
    <property type="entry name" value="Prot_kinase_dom"/>
</dbReference>
<keyword evidence="3 6" id="KW-0547">Nucleotide-binding</keyword>
<keyword evidence="1" id="KW-0723">Serine/threonine-protein kinase</keyword>
<feature type="domain" description="Protein kinase" evidence="7">
    <location>
        <begin position="32"/>
        <end position="384"/>
    </location>
</feature>
<dbReference type="GO" id="GO:0005634">
    <property type="term" value="C:nucleus"/>
    <property type="evidence" value="ECO:0007669"/>
    <property type="project" value="TreeGrafter"/>
</dbReference>
<accession>A0AAD7E4S5</accession>
<dbReference type="InterPro" id="IPR011009">
    <property type="entry name" value="Kinase-like_dom_sf"/>
</dbReference>
<dbReference type="PROSITE" id="PS00107">
    <property type="entry name" value="PROTEIN_KINASE_ATP"/>
    <property type="match status" value="1"/>
</dbReference>
<gene>
    <name evidence="8" type="ORF">GGX14DRAFT_554812</name>
</gene>
<evidence type="ECO:0000256" key="4">
    <source>
        <dbReference type="ARBA" id="ARBA00022777"/>
    </source>
</evidence>
<reference evidence="8" key="1">
    <citation type="submission" date="2023-03" db="EMBL/GenBank/DDBJ databases">
        <title>Massive genome expansion in bonnet fungi (Mycena s.s.) driven by repeated elements and novel gene families across ecological guilds.</title>
        <authorList>
            <consortium name="Lawrence Berkeley National Laboratory"/>
            <person name="Harder C.B."/>
            <person name="Miyauchi S."/>
            <person name="Viragh M."/>
            <person name="Kuo A."/>
            <person name="Thoen E."/>
            <person name="Andreopoulos B."/>
            <person name="Lu D."/>
            <person name="Skrede I."/>
            <person name="Drula E."/>
            <person name="Henrissat B."/>
            <person name="Morin E."/>
            <person name="Kohler A."/>
            <person name="Barry K."/>
            <person name="LaButti K."/>
            <person name="Morin E."/>
            <person name="Salamov A."/>
            <person name="Lipzen A."/>
            <person name="Mereny Z."/>
            <person name="Hegedus B."/>
            <person name="Baldrian P."/>
            <person name="Stursova M."/>
            <person name="Weitz H."/>
            <person name="Taylor A."/>
            <person name="Grigoriev I.V."/>
            <person name="Nagy L.G."/>
            <person name="Martin F."/>
            <person name="Kauserud H."/>
        </authorList>
    </citation>
    <scope>NUCLEOTIDE SEQUENCE</scope>
    <source>
        <strain evidence="8">9144</strain>
    </source>
</reference>
<keyword evidence="9" id="KW-1185">Reference proteome</keyword>
<evidence type="ECO:0000313" key="9">
    <source>
        <dbReference type="Proteomes" id="UP001219525"/>
    </source>
</evidence>
<evidence type="ECO:0000313" key="8">
    <source>
        <dbReference type="EMBL" id="KAJ7228748.1"/>
    </source>
</evidence>
<dbReference type="AlphaFoldDB" id="A0AAD7E4S5"/>
<dbReference type="SMART" id="SM00220">
    <property type="entry name" value="S_TKc"/>
    <property type="match status" value="1"/>
</dbReference>
<dbReference type="GO" id="GO:0004674">
    <property type="term" value="F:protein serine/threonine kinase activity"/>
    <property type="evidence" value="ECO:0007669"/>
    <property type="project" value="UniProtKB-KW"/>
</dbReference>
<organism evidence="8 9">
    <name type="scientific">Mycena pura</name>
    <dbReference type="NCBI Taxonomy" id="153505"/>
    <lineage>
        <taxon>Eukaryota</taxon>
        <taxon>Fungi</taxon>
        <taxon>Dikarya</taxon>
        <taxon>Basidiomycota</taxon>
        <taxon>Agaricomycotina</taxon>
        <taxon>Agaricomycetes</taxon>
        <taxon>Agaricomycetidae</taxon>
        <taxon>Agaricales</taxon>
        <taxon>Marasmiineae</taxon>
        <taxon>Mycenaceae</taxon>
        <taxon>Mycena</taxon>
    </lineage>
</organism>
<dbReference type="InterPro" id="IPR017441">
    <property type="entry name" value="Protein_kinase_ATP_BS"/>
</dbReference>
<dbReference type="InterPro" id="IPR051175">
    <property type="entry name" value="CLK_kinases"/>
</dbReference>
<comment type="caution">
    <text evidence="8">The sequence shown here is derived from an EMBL/GenBank/DDBJ whole genome shotgun (WGS) entry which is preliminary data.</text>
</comment>
<evidence type="ECO:0000256" key="6">
    <source>
        <dbReference type="PROSITE-ProRule" id="PRU10141"/>
    </source>
</evidence>
<name>A0AAD7E4S5_9AGAR</name>
<dbReference type="SUPFAM" id="SSF56112">
    <property type="entry name" value="Protein kinase-like (PK-like)"/>
    <property type="match status" value="1"/>
</dbReference>
<dbReference type="Pfam" id="PF00069">
    <property type="entry name" value="Pkinase"/>
    <property type="match status" value="2"/>
</dbReference>
<dbReference type="EMBL" id="JARJCW010000002">
    <property type="protein sequence ID" value="KAJ7228748.1"/>
    <property type="molecule type" value="Genomic_DNA"/>
</dbReference>
<evidence type="ECO:0000256" key="5">
    <source>
        <dbReference type="ARBA" id="ARBA00022840"/>
    </source>
</evidence>
<dbReference type="PANTHER" id="PTHR45646">
    <property type="entry name" value="SERINE/THREONINE-PROTEIN KINASE DOA-RELATED"/>
    <property type="match status" value="1"/>
</dbReference>
<keyword evidence="2" id="KW-0808">Transferase</keyword>
<evidence type="ECO:0000259" key="7">
    <source>
        <dbReference type="PROSITE" id="PS50011"/>
    </source>
</evidence>
<sequence>MEECYENSSCYGPGGLCPVRVGDLLGPDPPRYRVAAKLGWGSYATVWLARDIVGSKTVALKIVEAASSQGSTEAAILGRLRAPPSVEPLVLQLFDAFTVTSPNGVHQVLVTEPVMLLQDYLSLPGRRMTTRALMRQVVEGVAFMHARGIAHGGESPTNIGVALPEPDAFSEIKLWKRIGAPDVIPLLASDPTRDPASFPPYICEALDLTEFVRQWVPDFATRSPPRARILDLGSAYAVDDSPPPPCGCPLLFRPPEVIFQQLLDRANSGPWDCRSDIWSLACLLYEIATGGCLFGGSMGASLNDSHLKRLARASGSLPDAWAKHLSISATQYTSELADEFWKEREISDKTIEDGLGLLQLLRRMLVIDPARRPTAEEVLRDPYFDGLQDPGVGVELDPAFTRYS</sequence>
<dbReference type="Proteomes" id="UP001219525">
    <property type="component" value="Unassembled WGS sequence"/>
</dbReference>
<proteinExistence type="predicted"/>
<evidence type="ECO:0000256" key="2">
    <source>
        <dbReference type="ARBA" id="ARBA00022679"/>
    </source>
</evidence>
<evidence type="ECO:0000256" key="3">
    <source>
        <dbReference type="ARBA" id="ARBA00022741"/>
    </source>
</evidence>
<dbReference type="Gene3D" id="3.30.200.20">
    <property type="entry name" value="Phosphorylase Kinase, domain 1"/>
    <property type="match status" value="1"/>
</dbReference>